<proteinExistence type="predicted"/>
<evidence type="ECO:0000259" key="1">
    <source>
        <dbReference type="Pfam" id="PF21368"/>
    </source>
</evidence>
<dbReference type="Pfam" id="PF21368">
    <property type="entry name" value="AI2M-like_HNH"/>
    <property type="match status" value="1"/>
</dbReference>
<evidence type="ECO:0000313" key="2">
    <source>
        <dbReference type="EMBL" id="RKF72104.1"/>
    </source>
</evidence>
<organism evidence="3 4">
    <name type="scientific">Golovinomyces cichoracearum</name>
    <dbReference type="NCBI Taxonomy" id="62708"/>
    <lineage>
        <taxon>Eukaryota</taxon>
        <taxon>Fungi</taxon>
        <taxon>Dikarya</taxon>
        <taxon>Ascomycota</taxon>
        <taxon>Pezizomycotina</taxon>
        <taxon>Leotiomycetes</taxon>
        <taxon>Erysiphales</taxon>
        <taxon>Erysiphaceae</taxon>
        <taxon>Golovinomyces</taxon>
    </lineage>
</organism>
<dbReference type="Proteomes" id="UP000285326">
    <property type="component" value="Unassembled WGS sequence"/>
</dbReference>
<keyword evidence="4" id="KW-1185">Reference proteome</keyword>
<evidence type="ECO:0000313" key="5">
    <source>
        <dbReference type="Proteomes" id="UP000285326"/>
    </source>
</evidence>
<evidence type="ECO:0000313" key="4">
    <source>
        <dbReference type="Proteomes" id="UP000283383"/>
    </source>
</evidence>
<sequence length="106" mass="12782">MRDKDLRPTMVAKLIRPEYKMNVWNKKVTNTNTVCKSEYRVEMHHVRMMKDLSAKTNRLDQLMIRANRKQVPLCSCHMKHCRKRRRVSLRIIGGEPYDRKLSRTVR</sequence>
<reference evidence="4 5" key="1">
    <citation type="journal article" date="2018" name="BMC Genomics">
        <title>Comparative genome analyses reveal sequence features reflecting distinct modes of host-adaptation between dicot and monocot powdery mildew.</title>
        <authorList>
            <person name="Wu Y."/>
            <person name="Ma X."/>
            <person name="Pan Z."/>
            <person name="Kale S.D."/>
            <person name="Song Y."/>
            <person name="King H."/>
            <person name="Zhang Q."/>
            <person name="Presley C."/>
            <person name="Deng X."/>
            <person name="Wei C.I."/>
            <person name="Xiao S."/>
        </authorList>
    </citation>
    <scope>NUCLEOTIDE SEQUENCE [LARGE SCALE GENOMIC DNA]</scope>
    <source>
        <strain evidence="2">UMSG1</strain>
        <strain evidence="3">UMSG3</strain>
    </source>
</reference>
<dbReference type="EMBL" id="MCBS01024936">
    <property type="protein sequence ID" value="RKF72104.1"/>
    <property type="molecule type" value="Genomic_DNA"/>
</dbReference>
<dbReference type="AlphaFoldDB" id="A0A420J1R7"/>
<gene>
    <name evidence="2" type="ORF">GcM1_249186</name>
    <name evidence="3" type="ORF">GcM3_043001</name>
</gene>
<accession>A0A420J1R7</accession>
<evidence type="ECO:0000313" key="3">
    <source>
        <dbReference type="EMBL" id="RKF80693.1"/>
    </source>
</evidence>
<dbReference type="InterPro" id="IPR049030">
    <property type="entry name" value="AI2M-like_HNH"/>
</dbReference>
<dbReference type="EMBL" id="MCBQ01004312">
    <property type="protein sequence ID" value="RKF80693.1"/>
    <property type="molecule type" value="Genomic_DNA"/>
</dbReference>
<protein>
    <submittedName>
        <fullName evidence="3">Putative 91 kDa protein in cob intron</fullName>
    </submittedName>
</protein>
<name>A0A420J1R7_9PEZI</name>
<feature type="domain" description="AI2M/AI1M-like HNH endonuclease" evidence="1">
    <location>
        <begin position="35"/>
        <end position="77"/>
    </location>
</feature>
<comment type="caution">
    <text evidence="3">The sequence shown here is derived from an EMBL/GenBank/DDBJ whole genome shotgun (WGS) entry which is preliminary data.</text>
</comment>
<dbReference type="Proteomes" id="UP000283383">
    <property type="component" value="Unassembled WGS sequence"/>
</dbReference>
<dbReference type="STRING" id="62708.A0A420J1R7"/>